<evidence type="ECO:0000256" key="1">
    <source>
        <dbReference type="SAM" id="SignalP"/>
    </source>
</evidence>
<dbReference type="Proteomes" id="UP000887013">
    <property type="component" value="Unassembled WGS sequence"/>
</dbReference>
<sequence>MTRALLASVSASLISTKLLMGQWITTAKVKRVSKQFSSQMEVTPTSCKCDCWSLWYYSRVVRYVLVVEQRTVITWFVLCSKHRVGHTSGLSVSLSPYRTSPQDNKEIETRIKRHLKMRAIHNNNERKKEASFFYSGPSSNVVPVTQFGGKNAFSQY</sequence>
<accession>A0A8X6PW10</accession>
<keyword evidence="1" id="KW-0732">Signal</keyword>
<name>A0A8X6PW10_NEPPI</name>
<evidence type="ECO:0000313" key="3">
    <source>
        <dbReference type="Proteomes" id="UP000887013"/>
    </source>
</evidence>
<organism evidence="2 3">
    <name type="scientific">Nephila pilipes</name>
    <name type="common">Giant wood spider</name>
    <name type="synonym">Nephila maculata</name>
    <dbReference type="NCBI Taxonomy" id="299642"/>
    <lineage>
        <taxon>Eukaryota</taxon>
        <taxon>Metazoa</taxon>
        <taxon>Ecdysozoa</taxon>
        <taxon>Arthropoda</taxon>
        <taxon>Chelicerata</taxon>
        <taxon>Arachnida</taxon>
        <taxon>Araneae</taxon>
        <taxon>Araneomorphae</taxon>
        <taxon>Entelegynae</taxon>
        <taxon>Araneoidea</taxon>
        <taxon>Nephilidae</taxon>
        <taxon>Nephila</taxon>
    </lineage>
</organism>
<proteinExistence type="predicted"/>
<feature type="signal peptide" evidence="1">
    <location>
        <begin position="1"/>
        <end position="21"/>
    </location>
</feature>
<gene>
    <name evidence="2" type="ORF">NPIL_526181</name>
</gene>
<dbReference type="AlphaFoldDB" id="A0A8X6PW10"/>
<dbReference type="EMBL" id="BMAW01121092">
    <property type="protein sequence ID" value="GFT92502.1"/>
    <property type="molecule type" value="Genomic_DNA"/>
</dbReference>
<protein>
    <recommendedName>
        <fullName evidence="4">Secreted protein</fullName>
    </recommendedName>
</protein>
<evidence type="ECO:0000313" key="2">
    <source>
        <dbReference type="EMBL" id="GFT92502.1"/>
    </source>
</evidence>
<reference evidence="2" key="1">
    <citation type="submission" date="2020-08" db="EMBL/GenBank/DDBJ databases">
        <title>Multicomponent nature underlies the extraordinary mechanical properties of spider dragline silk.</title>
        <authorList>
            <person name="Kono N."/>
            <person name="Nakamura H."/>
            <person name="Mori M."/>
            <person name="Yoshida Y."/>
            <person name="Ohtoshi R."/>
            <person name="Malay A.D."/>
            <person name="Moran D.A.P."/>
            <person name="Tomita M."/>
            <person name="Numata K."/>
            <person name="Arakawa K."/>
        </authorList>
    </citation>
    <scope>NUCLEOTIDE SEQUENCE</scope>
</reference>
<comment type="caution">
    <text evidence="2">The sequence shown here is derived from an EMBL/GenBank/DDBJ whole genome shotgun (WGS) entry which is preliminary data.</text>
</comment>
<keyword evidence="3" id="KW-1185">Reference proteome</keyword>
<feature type="chain" id="PRO_5036472670" description="Secreted protein" evidence="1">
    <location>
        <begin position="22"/>
        <end position="156"/>
    </location>
</feature>
<dbReference type="OrthoDB" id="6427440at2759"/>
<evidence type="ECO:0008006" key="4">
    <source>
        <dbReference type="Google" id="ProtNLM"/>
    </source>
</evidence>